<name>A0ABU7D916_9TELE</name>
<keyword evidence="2" id="KW-1185">Reference proteome</keyword>
<reference evidence="1 2" key="1">
    <citation type="submission" date="2021-06" db="EMBL/GenBank/DDBJ databases">
        <authorList>
            <person name="Palmer J.M."/>
        </authorList>
    </citation>
    <scope>NUCLEOTIDE SEQUENCE [LARGE SCALE GENOMIC DNA]</scope>
    <source>
        <strain evidence="1 2">CL_MEX2019</strain>
        <tissue evidence="1">Muscle</tissue>
    </source>
</reference>
<organism evidence="1 2">
    <name type="scientific">Characodon lateralis</name>
    <dbReference type="NCBI Taxonomy" id="208331"/>
    <lineage>
        <taxon>Eukaryota</taxon>
        <taxon>Metazoa</taxon>
        <taxon>Chordata</taxon>
        <taxon>Craniata</taxon>
        <taxon>Vertebrata</taxon>
        <taxon>Euteleostomi</taxon>
        <taxon>Actinopterygii</taxon>
        <taxon>Neopterygii</taxon>
        <taxon>Teleostei</taxon>
        <taxon>Neoteleostei</taxon>
        <taxon>Acanthomorphata</taxon>
        <taxon>Ovalentaria</taxon>
        <taxon>Atherinomorphae</taxon>
        <taxon>Cyprinodontiformes</taxon>
        <taxon>Goodeidae</taxon>
        <taxon>Characodon</taxon>
    </lineage>
</organism>
<comment type="caution">
    <text evidence="1">The sequence shown here is derived from an EMBL/GenBank/DDBJ whole genome shotgun (WGS) entry which is preliminary data.</text>
</comment>
<evidence type="ECO:0000313" key="1">
    <source>
        <dbReference type="EMBL" id="MED6270615.1"/>
    </source>
</evidence>
<evidence type="ECO:0000313" key="2">
    <source>
        <dbReference type="Proteomes" id="UP001352852"/>
    </source>
</evidence>
<gene>
    <name evidence="1" type="ORF">CHARACLAT_012188</name>
</gene>
<proteinExistence type="predicted"/>
<accession>A0ABU7D916</accession>
<dbReference type="EMBL" id="JAHUTJ010017231">
    <property type="protein sequence ID" value="MED6270615.1"/>
    <property type="molecule type" value="Genomic_DNA"/>
</dbReference>
<dbReference type="Proteomes" id="UP001352852">
    <property type="component" value="Unassembled WGS sequence"/>
</dbReference>
<protein>
    <recommendedName>
        <fullName evidence="3">Secreted protein</fullName>
    </recommendedName>
</protein>
<evidence type="ECO:0008006" key="3">
    <source>
        <dbReference type="Google" id="ProtNLM"/>
    </source>
</evidence>
<sequence>MSRIVGWLSKSMTLCLQYSVISHVSPSRAGIEHPNPPAATTITYFIVSSHISLTSPTTHKHQLVSDATLNASFDSYLSHRSTLNASRVTRRYASSGVAQCRPCNSTLSSG</sequence>